<dbReference type="InterPro" id="IPR001343">
    <property type="entry name" value="Hemolysn_Ca-bd"/>
</dbReference>
<evidence type="ECO:0000256" key="1">
    <source>
        <dbReference type="SAM" id="MobiDB-lite"/>
    </source>
</evidence>
<gene>
    <name evidence="4" type="ORF">FHP06_11195</name>
</gene>
<keyword evidence="2" id="KW-1133">Transmembrane helix</keyword>
<feature type="transmembrane region" description="Helical" evidence="2">
    <location>
        <begin position="370"/>
        <end position="390"/>
    </location>
</feature>
<dbReference type="Proteomes" id="UP000321571">
    <property type="component" value="Unassembled WGS sequence"/>
</dbReference>
<feature type="chain" id="PRO_5038953052" description="Calcium-binding protein" evidence="3">
    <location>
        <begin position="37"/>
        <end position="399"/>
    </location>
</feature>
<dbReference type="EMBL" id="VDUX01000005">
    <property type="protein sequence ID" value="TXL57900.1"/>
    <property type="molecule type" value="Genomic_DNA"/>
</dbReference>
<comment type="caution">
    <text evidence="4">The sequence shown here is derived from an EMBL/GenBank/DDBJ whole genome shotgun (WGS) entry which is preliminary data.</text>
</comment>
<protein>
    <recommendedName>
        <fullName evidence="6">Calcium-binding protein</fullName>
    </recommendedName>
</protein>
<evidence type="ECO:0000256" key="3">
    <source>
        <dbReference type="SAM" id="SignalP"/>
    </source>
</evidence>
<evidence type="ECO:0000313" key="5">
    <source>
        <dbReference type="Proteomes" id="UP000321571"/>
    </source>
</evidence>
<evidence type="ECO:0000256" key="2">
    <source>
        <dbReference type="SAM" id="Phobius"/>
    </source>
</evidence>
<organism evidence="4 5">
    <name type="scientific">Aeromicrobium terrae</name>
    <dbReference type="NCBI Taxonomy" id="2498846"/>
    <lineage>
        <taxon>Bacteria</taxon>
        <taxon>Bacillati</taxon>
        <taxon>Actinomycetota</taxon>
        <taxon>Actinomycetes</taxon>
        <taxon>Propionibacteriales</taxon>
        <taxon>Nocardioidaceae</taxon>
        <taxon>Aeromicrobium</taxon>
    </lineage>
</organism>
<dbReference type="GO" id="GO:0005509">
    <property type="term" value="F:calcium ion binding"/>
    <property type="evidence" value="ECO:0007669"/>
    <property type="project" value="InterPro"/>
</dbReference>
<proteinExistence type="predicted"/>
<keyword evidence="5" id="KW-1185">Reference proteome</keyword>
<reference evidence="4 5" key="1">
    <citation type="submission" date="2019-06" db="EMBL/GenBank/DDBJ databases">
        <title>Aeromicrobium sp. nov., isolated from a maize field.</title>
        <authorList>
            <person name="Lin S.-Y."/>
            <person name="Tsai C.-F."/>
            <person name="Young C.-C."/>
        </authorList>
    </citation>
    <scope>NUCLEOTIDE SEQUENCE [LARGE SCALE GENOMIC DNA]</scope>
    <source>
        <strain evidence="4 5">CC-CFT486</strain>
    </source>
</reference>
<feature type="signal peptide" evidence="3">
    <location>
        <begin position="1"/>
        <end position="36"/>
    </location>
</feature>
<sequence length="399" mass="38878">MRPTFHRDIARRLKAAAFATTIVAALTLAPAAASFADDIDGGPGPSVVVGSNDDDHLNGDSDASDSGLAVVEGDDDVIDGNGGADDIAGDGDAAAVDTAVVNGGDDTVDGGDGDDSIFGDGSASAVDNAAVHGGDDVIHGGAGDDFIVGDGSAGGAESSLVEGGDDILYGDAGDDIIYGDGLASLVGGEVLGGDDELYGGTGEDYLDGDGGNDLLCGLGGGQVNPEDDTLYGDEGSDLACAVDDHAVVSAGEKTLIQLAANDEQLDDEGNGDGILQYTLGAITGDILDAVLDALTGELAVTAGCAGGTLGYTVTRDDVDASELSTSAVVTIEARDDGICAPGGGSDAPTTSSVDDAAVLPDTGAGGSLNAIGVSGLGLVLGGAFVLGTTARRPRARRRA</sequence>
<feature type="region of interest" description="Disordered" evidence="1">
    <location>
        <begin position="44"/>
        <end position="67"/>
    </location>
</feature>
<dbReference type="RefSeq" id="WP_147686785.1">
    <property type="nucleotide sequence ID" value="NZ_VDUX01000005.1"/>
</dbReference>
<evidence type="ECO:0000313" key="4">
    <source>
        <dbReference type="EMBL" id="TXL57900.1"/>
    </source>
</evidence>
<keyword evidence="2" id="KW-0472">Membrane</keyword>
<evidence type="ECO:0008006" key="6">
    <source>
        <dbReference type="Google" id="ProtNLM"/>
    </source>
</evidence>
<dbReference type="Pfam" id="PF00353">
    <property type="entry name" value="HemolysinCabind"/>
    <property type="match status" value="6"/>
</dbReference>
<dbReference type="AlphaFoldDB" id="A0A5C8NGZ0"/>
<dbReference type="PRINTS" id="PR00313">
    <property type="entry name" value="CABNDNGRPT"/>
</dbReference>
<accession>A0A5C8NGZ0</accession>
<name>A0A5C8NGZ0_9ACTN</name>
<keyword evidence="3" id="KW-0732">Signal</keyword>
<keyword evidence="2" id="KW-0812">Transmembrane</keyword>